<dbReference type="GO" id="GO:0004609">
    <property type="term" value="F:phosphatidylserine decarboxylase activity"/>
    <property type="evidence" value="ECO:0007669"/>
    <property type="project" value="UniProtKB-UniRule"/>
</dbReference>
<keyword evidence="8 11" id="KW-0456">Lyase</keyword>
<dbReference type="InterPro" id="IPR033177">
    <property type="entry name" value="PSD-B"/>
</dbReference>
<dbReference type="NCBIfam" id="NF001941">
    <property type="entry name" value="PRK00723.1"/>
    <property type="match status" value="1"/>
</dbReference>
<evidence type="ECO:0000256" key="6">
    <source>
        <dbReference type="ARBA" id="ARBA00023145"/>
    </source>
</evidence>
<feature type="active site" description="Charge relay system; for autoendoproteolytic cleavage activity" evidence="11">
    <location>
        <position position="171"/>
    </location>
</feature>
<comment type="function">
    <text evidence="11">Catalyzes the formation of phosphatidylethanolamine (PtdEtn) from phosphatidylserine (PtdSer).</text>
</comment>
<comment type="subcellular location">
    <subcellularLocation>
        <location evidence="11">Cell membrane</location>
        <topology evidence="11">Peripheral membrane protein</topology>
    </subcellularLocation>
</comment>
<evidence type="ECO:0000256" key="8">
    <source>
        <dbReference type="ARBA" id="ARBA00023239"/>
    </source>
</evidence>
<dbReference type="AlphaFoldDB" id="F0SZN2"/>
<comment type="similarity">
    <text evidence="11">Belongs to the phosphatidylserine decarboxylase family. PSD-B subfamily. Prokaryotic type II sub-subfamily.</text>
</comment>
<accession>F0SZN2</accession>
<sequence>MAIYYIDRKTGETREEIVAGDQFLQWLYRTGSGSFFLETLIKRKFFSALYGKYQDTGQSRKKIKGFVQSLAIDLSEAKIEDIGKYSTFNEFFTRELKPSRRPLCNQPEALISPADGRVFAWENIDIDLMVQVKGLAYTLADLLQDQALALAYSGGTCLVIRLCPADYHRFHFPDSGVPGPPQQIKGSYYSVNPLALHKIIRLYCRNKRELTVFRSDHFGDMLLLEVGATCVGSIIQTYSANQHVAKGSEKGYFKFGGSTVIVLFKKDRVKLDEDILDHTVSGFETKILMGERLGVKLK</sequence>
<evidence type="ECO:0000313" key="13">
    <source>
        <dbReference type="Proteomes" id="UP000007488"/>
    </source>
</evidence>
<dbReference type="InterPro" id="IPR003817">
    <property type="entry name" value="PS_Dcarbxylase"/>
</dbReference>
<feature type="active site" description="Charge relay system; for autoendoproteolytic cleavage activity" evidence="11">
    <location>
        <position position="258"/>
    </location>
</feature>
<keyword evidence="2 11" id="KW-0444">Lipid biosynthesis</keyword>
<name>F0SZN2_SYNGF</name>
<comment type="pathway">
    <text evidence="1">Lipid metabolism.</text>
</comment>
<protein>
    <recommendedName>
        <fullName evidence="11">Phosphatidylserine decarboxylase proenzyme</fullName>
        <ecNumber evidence="11">4.1.1.65</ecNumber>
    </recommendedName>
    <component>
        <recommendedName>
            <fullName evidence="11">Phosphatidylserine decarboxylase alpha chain</fullName>
        </recommendedName>
    </component>
    <component>
        <recommendedName>
            <fullName evidence="11">Phosphatidylserine decarboxylase beta chain</fullName>
        </recommendedName>
    </component>
</protein>
<feature type="modified residue" description="Pyruvic acid (Ser); by autocatalysis" evidence="11">
    <location>
        <position position="258"/>
    </location>
</feature>
<dbReference type="InterPro" id="IPR033179">
    <property type="entry name" value="PSD_type2_pro"/>
</dbReference>
<evidence type="ECO:0000256" key="10">
    <source>
        <dbReference type="ARBA" id="ARBA00023317"/>
    </source>
</evidence>
<comment type="PTM">
    <text evidence="11">Is synthesized initially as an inactive proenzyme. Formation of the active enzyme involves a self-maturation process in which the active site pyruvoyl group is generated from an internal serine residue via an autocatalytic post-translational modification. Two non-identical subunits are generated from the proenzyme in this reaction, and the pyruvate is formed at the N-terminus of the alpha chain, which is derived from the carboxyl end of the proenzyme. The autoendoproteolytic cleavage occurs by a canonical serine protease mechanism, in which the side chain hydroxyl group of the serine supplies its oxygen atom to form the C-terminus of the beta chain, while the remainder of the serine residue undergoes an oxidative deamination to produce ammonia and the pyruvoyl prosthetic group on the alpha chain. During this reaction, the Ser that is part of the protease active site of the proenzyme becomes the pyruvoyl prosthetic group, which constitutes an essential element of the active site of the mature decarboxylase.</text>
</comment>
<dbReference type="PANTHER" id="PTHR10067">
    <property type="entry name" value="PHOSPHATIDYLSERINE DECARBOXYLASE"/>
    <property type="match status" value="1"/>
</dbReference>
<keyword evidence="6 11" id="KW-0865">Zymogen</keyword>
<evidence type="ECO:0000256" key="4">
    <source>
        <dbReference type="ARBA" id="ARBA00023098"/>
    </source>
</evidence>
<evidence type="ECO:0000256" key="3">
    <source>
        <dbReference type="ARBA" id="ARBA00022793"/>
    </source>
</evidence>
<dbReference type="GO" id="GO:0005886">
    <property type="term" value="C:plasma membrane"/>
    <property type="evidence" value="ECO:0007669"/>
    <property type="project" value="UniProtKB-SubCell"/>
</dbReference>
<dbReference type="KEGG" id="sgy:Sgly_2934"/>
<dbReference type="STRING" id="645991.Sgly_2934"/>
<evidence type="ECO:0000256" key="5">
    <source>
        <dbReference type="ARBA" id="ARBA00023136"/>
    </source>
</evidence>
<keyword evidence="3 11" id="KW-0210">Decarboxylase</keyword>
<dbReference type="eggNOG" id="COG0688">
    <property type="taxonomic scope" value="Bacteria"/>
</dbReference>
<dbReference type="OrthoDB" id="9802030at2"/>
<comment type="cofactor">
    <cofactor evidence="11">
        <name>pyruvate</name>
        <dbReference type="ChEBI" id="CHEBI:15361"/>
    </cofactor>
    <text evidence="11">Binds 1 pyruvoyl group covalently per subunit.</text>
</comment>
<keyword evidence="5 11" id="KW-0472">Membrane</keyword>
<dbReference type="Pfam" id="PF02666">
    <property type="entry name" value="PS_Dcarbxylase"/>
    <property type="match status" value="1"/>
</dbReference>
<dbReference type="UniPathway" id="UPA00558">
    <property type="reaction ID" value="UER00616"/>
</dbReference>
<dbReference type="EC" id="4.1.1.65" evidence="11"/>
<reference evidence="13" key="2">
    <citation type="submission" date="2011-02" db="EMBL/GenBank/DDBJ databases">
        <title>The complete genome of Syntrophobotulus glycolicus DSM 8271.</title>
        <authorList>
            <person name="Lucas S."/>
            <person name="Copeland A."/>
            <person name="Lapidus A."/>
            <person name="Bruce D."/>
            <person name="Goodwin L."/>
            <person name="Pitluck S."/>
            <person name="Kyrpides N."/>
            <person name="Mavromatis K."/>
            <person name="Pagani I."/>
            <person name="Ivanova N."/>
            <person name="Mikhailova N."/>
            <person name="Chertkov O."/>
            <person name="Held B."/>
            <person name="Detter J.C."/>
            <person name="Tapia R."/>
            <person name="Han C."/>
            <person name="Land M."/>
            <person name="Hauser L."/>
            <person name="Markowitz V."/>
            <person name="Cheng J.-F."/>
            <person name="Hugenholtz P."/>
            <person name="Woyke T."/>
            <person name="Wu D."/>
            <person name="Spring S."/>
            <person name="Schroeder M."/>
            <person name="Brambilla E."/>
            <person name="Klenk H.-P."/>
            <person name="Eisen J.A."/>
        </authorList>
    </citation>
    <scope>NUCLEOTIDE SEQUENCE [LARGE SCALE GENOMIC DNA]</scope>
    <source>
        <strain evidence="13">DSM 8271 / FlGlyR</strain>
    </source>
</reference>
<feature type="chain" id="PRO_5023517405" description="Phosphatidylserine decarboxylase alpha chain" evidence="11">
    <location>
        <begin position="258"/>
        <end position="298"/>
    </location>
</feature>
<evidence type="ECO:0000256" key="11">
    <source>
        <dbReference type="HAMAP-Rule" id="MF_00663"/>
    </source>
</evidence>
<dbReference type="HOGENOM" id="CLU_029061_2_2_9"/>
<comment type="subunit">
    <text evidence="11">Heterodimer of a large membrane-associated beta subunit and a small pyruvoyl-containing alpha subunit.</text>
</comment>
<keyword evidence="4 11" id="KW-0443">Lipid metabolism</keyword>
<dbReference type="Proteomes" id="UP000007488">
    <property type="component" value="Chromosome"/>
</dbReference>
<feature type="site" description="Cleavage (non-hydrolytic); by autocatalysis" evidence="11">
    <location>
        <begin position="257"/>
        <end position="258"/>
    </location>
</feature>
<comment type="pathway">
    <text evidence="11">Phospholipid metabolism; phosphatidylethanolamine biosynthesis; phosphatidylethanolamine from CDP-diacylglycerol: step 2/2.</text>
</comment>
<gene>
    <name evidence="11" type="primary">psd</name>
    <name evidence="12" type="ordered locus">Sgly_2934</name>
</gene>
<dbReference type="HAMAP" id="MF_00663">
    <property type="entry name" value="PS_decarb_PSD_B_type2"/>
    <property type="match status" value="1"/>
</dbReference>
<keyword evidence="7 11" id="KW-0594">Phospholipid biosynthesis</keyword>
<dbReference type="NCBIfam" id="TIGR00163">
    <property type="entry name" value="PS_decarb"/>
    <property type="match status" value="1"/>
</dbReference>
<dbReference type="PANTHER" id="PTHR10067:SF17">
    <property type="entry name" value="PHOSPHATIDYLSERINE DECARBOXYLASE PROENZYME 2"/>
    <property type="match status" value="1"/>
</dbReference>
<proteinExistence type="inferred from homology"/>
<feature type="active site" description="Charge relay system; for autoendoproteolytic cleavage activity" evidence="11">
    <location>
        <position position="115"/>
    </location>
</feature>
<evidence type="ECO:0000256" key="2">
    <source>
        <dbReference type="ARBA" id="ARBA00022516"/>
    </source>
</evidence>
<reference evidence="12 13" key="1">
    <citation type="journal article" date="2011" name="Stand. Genomic Sci.">
        <title>Complete genome sequence of Syntrophobotulus glycolicus type strain (FlGlyR).</title>
        <authorList>
            <person name="Han C."/>
            <person name="Mwirichia R."/>
            <person name="Chertkov O."/>
            <person name="Held B."/>
            <person name="Lapidus A."/>
            <person name="Nolan M."/>
            <person name="Lucas S."/>
            <person name="Hammon N."/>
            <person name="Deshpande S."/>
            <person name="Cheng J.F."/>
            <person name="Tapia R."/>
            <person name="Goodwin L."/>
            <person name="Pitluck S."/>
            <person name="Huntemann M."/>
            <person name="Liolios K."/>
            <person name="Ivanova N."/>
            <person name="Pagani I."/>
            <person name="Mavromatis K."/>
            <person name="Ovchinikova G."/>
            <person name="Pati A."/>
            <person name="Chen A."/>
            <person name="Palaniappan K."/>
            <person name="Land M."/>
            <person name="Hauser L."/>
            <person name="Brambilla E.M."/>
            <person name="Rohde M."/>
            <person name="Spring S."/>
            <person name="Sikorski J."/>
            <person name="Goker M."/>
            <person name="Woyke T."/>
            <person name="Bristow J."/>
            <person name="Eisen J.A."/>
            <person name="Markowitz V."/>
            <person name="Hugenholtz P."/>
            <person name="Kyrpides N.C."/>
            <person name="Klenk H.P."/>
            <person name="Detter J.C."/>
        </authorList>
    </citation>
    <scope>NUCLEOTIDE SEQUENCE [LARGE SCALE GENOMIC DNA]</scope>
    <source>
        <strain evidence="13">DSM 8271 / FlGlyR</strain>
    </source>
</reference>
<evidence type="ECO:0000256" key="1">
    <source>
        <dbReference type="ARBA" id="ARBA00005189"/>
    </source>
</evidence>
<dbReference type="GO" id="GO:0006646">
    <property type="term" value="P:phosphatidylethanolamine biosynthetic process"/>
    <property type="evidence" value="ECO:0007669"/>
    <property type="project" value="UniProtKB-UniRule"/>
</dbReference>
<keyword evidence="11" id="KW-1003">Cell membrane</keyword>
<feature type="chain" id="PRO_5023517404" description="Phosphatidylserine decarboxylase beta chain" evidence="11">
    <location>
        <begin position="1"/>
        <end position="257"/>
    </location>
</feature>
<evidence type="ECO:0000256" key="7">
    <source>
        <dbReference type="ARBA" id="ARBA00023209"/>
    </source>
</evidence>
<comment type="catalytic activity">
    <reaction evidence="11">
        <text>a 1,2-diacyl-sn-glycero-3-phospho-L-serine + H(+) = a 1,2-diacyl-sn-glycero-3-phosphoethanolamine + CO2</text>
        <dbReference type="Rhea" id="RHEA:20828"/>
        <dbReference type="ChEBI" id="CHEBI:15378"/>
        <dbReference type="ChEBI" id="CHEBI:16526"/>
        <dbReference type="ChEBI" id="CHEBI:57262"/>
        <dbReference type="ChEBI" id="CHEBI:64612"/>
        <dbReference type="EC" id="4.1.1.65"/>
    </reaction>
</comment>
<organism evidence="12 13">
    <name type="scientific">Syntrophobotulus glycolicus (strain DSM 8271 / FlGlyR)</name>
    <dbReference type="NCBI Taxonomy" id="645991"/>
    <lineage>
        <taxon>Bacteria</taxon>
        <taxon>Bacillati</taxon>
        <taxon>Bacillota</taxon>
        <taxon>Clostridia</taxon>
        <taxon>Eubacteriales</taxon>
        <taxon>Desulfitobacteriaceae</taxon>
        <taxon>Syntrophobotulus</taxon>
    </lineage>
</organism>
<dbReference type="RefSeq" id="WP_013626023.1">
    <property type="nucleotide sequence ID" value="NC_015172.1"/>
</dbReference>
<keyword evidence="9 11" id="KW-1208">Phospholipid metabolism</keyword>
<keyword evidence="13" id="KW-1185">Reference proteome</keyword>
<evidence type="ECO:0000256" key="9">
    <source>
        <dbReference type="ARBA" id="ARBA00023264"/>
    </source>
</evidence>
<evidence type="ECO:0000313" key="12">
    <source>
        <dbReference type="EMBL" id="ADY57203.1"/>
    </source>
</evidence>
<keyword evidence="10 11" id="KW-0670">Pyruvate</keyword>
<dbReference type="EMBL" id="CP002547">
    <property type="protein sequence ID" value="ADY57203.1"/>
    <property type="molecule type" value="Genomic_DNA"/>
</dbReference>
<feature type="active site" description="Schiff-base intermediate with substrate; via pyruvic acid; for decarboxylase activity" evidence="11">
    <location>
        <position position="258"/>
    </location>
</feature>